<dbReference type="InterPro" id="IPR011067">
    <property type="entry name" value="Plasmid_toxin/cell-grow_inhib"/>
</dbReference>
<reference evidence="1 2" key="1">
    <citation type="submission" date="2017-04" db="EMBL/GenBank/DDBJ databases">
        <authorList>
            <person name="Afonso C.L."/>
            <person name="Miller P.J."/>
            <person name="Scott M.A."/>
            <person name="Spackman E."/>
            <person name="Goraichik I."/>
            <person name="Dimitrov K.M."/>
            <person name="Suarez D.L."/>
            <person name="Swayne D.E."/>
        </authorList>
    </citation>
    <scope>NUCLEOTIDE SEQUENCE [LARGE SCALE GENOMIC DNA]</scope>
    <source>
        <strain evidence="1 2">CGMCC 1.10972</strain>
    </source>
</reference>
<protein>
    <submittedName>
        <fullName evidence="1">Transcriptional modulator of MazE/toxin, MazF</fullName>
    </submittedName>
</protein>
<organism evidence="1 2">
    <name type="scientific">Fulvimarina manganoxydans</name>
    <dbReference type="NCBI Taxonomy" id="937218"/>
    <lineage>
        <taxon>Bacteria</taxon>
        <taxon>Pseudomonadati</taxon>
        <taxon>Pseudomonadota</taxon>
        <taxon>Alphaproteobacteria</taxon>
        <taxon>Hyphomicrobiales</taxon>
        <taxon>Aurantimonadaceae</taxon>
        <taxon>Fulvimarina</taxon>
    </lineage>
</organism>
<dbReference type="Gene3D" id="2.30.30.110">
    <property type="match status" value="1"/>
</dbReference>
<dbReference type="STRING" id="937218.SAMN06297251_11747"/>
<dbReference type="InterPro" id="IPR003477">
    <property type="entry name" value="PemK-like"/>
</dbReference>
<evidence type="ECO:0000313" key="1">
    <source>
        <dbReference type="EMBL" id="SMD00065.1"/>
    </source>
</evidence>
<evidence type="ECO:0000313" key="2">
    <source>
        <dbReference type="Proteomes" id="UP000192656"/>
    </source>
</evidence>
<dbReference type="GO" id="GO:0003677">
    <property type="term" value="F:DNA binding"/>
    <property type="evidence" value="ECO:0007669"/>
    <property type="project" value="InterPro"/>
</dbReference>
<sequence>MKRGDLITVVIPGAYGKPRPAIVLQSDLFEWHPSISIAPITGELRPTPLFRIGIEPNQGNGLTKPSQIMIDKVQTIPRDKVGQVIGPDR</sequence>
<gene>
    <name evidence="1" type="ORF">SAMN06297251_11747</name>
</gene>
<proteinExistence type="predicted"/>
<name>A0A1W2DRB1_9HYPH</name>
<dbReference type="EMBL" id="FWXR01000017">
    <property type="protein sequence ID" value="SMD00065.1"/>
    <property type="molecule type" value="Genomic_DNA"/>
</dbReference>
<dbReference type="AlphaFoldDB" id="A0A1W2DRB1"/>
<dbReference type="SUPFAM" id="SSF50118">
    <property type="entry name" value="Cell growth inhibitor/plasmid maintenance toxic component"/>
    <property type="match status" value="1"/>
</dbReference>
<accession>A0A1W2DRB1</accession>
<dbReference type="Proteomes" id="UP000192656">
    <property type="component" value="Unassembled WGS sequence"/>
</dbReference>
<keyword evidence="2" id="KW-1185">Reference proteome</keyword>
<dbReference type="Pfam" id="PF02452">
    <property type="entry name" value="PemK_toxin"/>
    <property type="match status" value="1"/>
</dbReference>